<dbReference type="CDD" id="cd05233">
    <property type="entry name" value="SDR_c"/>
    <property type="match status" value="1"/>
</dbReference>
<accession>A0A7Y4P5B8</accession>
<keyword evidence="2" id="KW-0560">Oxidoreductase</keyword>
<dbReference type="NCBIfam" id="NF005559">
    <property type="entry name" value="PRK07231.1"/>
    <property type="match status" value="1"/>
</dbReference>
<organism evidence="3 4">
    <name type="scientific">Pelistega europaea</name>
    <dbReference type="NCBI Taxonomy" id="106147"/>
    <lineage>
        <taxon>Bacteria</taxon>
        <taxon>Pseudomonadati</taxon>
        <taxon>Pseudomonadota</taxon>
        <taxon>Betaproteobacteria</taxon>
        <taxon>Burkholderiales</taxon>
        <taxon>Alcaligenaceae</taxon>
        <taxon>Pelistega</taxon>
    </lineage>
</organism>
<dbReference type="PANTHER" id="PTHR43477">
    <property type="entry name" value="DIHYDROANTICAPSIN 7-DEHYDROGENASE"/>
    <property type="match status" value="1"/>
</dbReference>
<dbReference type="RefSeq" id="WP_171587575.1">
    <property type="nucleotide sequence ID" value="NZ_JABGBO010000001.1"/>
</dbReference>
<dbReference type="PANTHER" id="PTHR43477:SF1">
    <property type="entry name" value="DIHYDROANTICAPSIN 7-DEHYDROGENASE"/>
    <property type="match status" value="1"/>
</dbReference>
<evidence type="ECO:0000313" key="4">
    <source>
        <dbReference type="Proteomes" id="UP000541421"/>
    </source>
</evidence>
<dbReference type="AlphaFoldDB" id="A0A7Y4P5B8"/>
<dbReference type="InterPro" id="IPR020904">
    <property type="entry name" value="Sc_DH/Rdtase_CS"/>
</dbReference>
<dbReference type="PRINTS" id="PR00081">
    <property type="entry name" value="GDHRDH"/>
</dbReference>
<gene>
    <name evidence="3" type="ORF">HKX40_00325</name>
</gene>
<sequence length="260" mass="27794">MLTDTQSTNVAIVTGAGQGIGRAIVDRMIRAGITIIAVDQNEDGLKQLQCEHDNIFALQGDISDSALLDALETLLTSNGLSVDILVNNAGIARGSHALDTSLDDLSRYFEINIKGTFQLSKFVLPYMLRSGGGSIVNIASVFGLVGAQNSAGYSMSKAAVIGMTRQMATDFGPSGVRINAVAPGLIVTPLTEARIKTELWRRQIMIEQCPLQRAGTVEDIANAVFFLSSKEASFITGHTLVVDGGWTLGRYPRKEAIYGE</sequence>
<dbReference type="Pfam" id="PF13561">
    <property type="entry name" value="adh_short_C2"/>
    <property type="match status" value="1"/>
</dbReference>
<dbReference type="FunFam" id="3.40.50.720:FF:000084">
    <property type="entry name" value="Short-chain dehydrogenase reductase"/>
    <property type="match status" value="1"/>
</dbReference>
<evidence type="ECO:0000256" key="1">
    <source>
        <dbReference type="ARBA" id="ARBA00006484"/>
    </source>
</evidence>
<dbReference type="PROSITE" id="PS00061">
    <property type="entry name" value="ADH_SHORT"/>
    <property type="match status" value="1"/>
</dbReference>
<dbReference type="InterPro" id="IPR036291">
    <property type="entry name" value="NAD(P)-bd_dom_sf"/>
</dbReference>
<evidence type="ECO:0000256" key="2">
    <source>
        <dbReference type="ARBA" id="ARBA00023002"/>
    </source>
</evidence>
<comment type="similarity">
    <text evidence="1">Belongs to the short-chain dehydrogenases/reductases (SDR) family.</text>
</comment>
<dbReference type="InterPro" id="IPR051122">
    <property type="entry name" value="SDR_DHRS6-like"/>
</dbReference>
<dbReference type="Proteomes" id="UP000541421">
    <property type="component" value="Unassembled WGS sequence"/>
</dbReference>
<evidence type="ECO:0000313" key="3">
    <source>
        <dbReference type="EMBL" id="NOL48585.1"/>
    </source>
</evidence>
<dbReference type="EMBL" id="JABGBO010000001">
    <property type="protein sequence ID" value="NOL48585.1"/>
    <property type="molecule type" value="Genomic_DNA"/>
</dbReference>
<proteinExistence type="inferred from homology"/>
<protein>
    <submittedName>
        <fullName evidence="3">SDR family oxidoreductase</fullName>
    </submittedName>
</protein>
<dbReference type="GO" id="GO:0016491">
    <property type="term" value="F:oxidoreductase activity"/>
    <property type="evidence" value="ECO:0007669"/>
    <property type="project" value="UniProtKB-KW"/>
</dbReference>
<dbReference type="PRINTS" id="PR00080">
    <property type="entry name" value="SDRFAMILY"/>
</dbReference>
<keyword evidence="4" id="KW-1185">Reference proteome</keyword>
<name>A0A7Y4P5B8_9BURK</name>
<dbReference type="Gene3D" id="3.40.50.720">
    <property type="entry name" value="NAD(P)-binding Rossmann-like Domain"/>
    <property type="match status" value="1"/>
</dbReference>
<dbReference type="InterPro" id="IPR002347">
    <property type="entry name" value="SDR_fam"/>
</dbReference>
<comment type="caution">
    <text evidence="3">The sequence shown here is derived from an EMBL/GenBank/DDBJ whole genome shotgun (WGS) entry which is preliminary data.</text>
</comment>
<reference evidence="3 4" key="1">
    <citation type="submission" date="2020-05" db="EMBL/GenBank/DDBJ databases">
        <authorList>
            <person name="Niu N."/>
        </authorList>
    </citation>
    <scope>NUCLEOTIDE SEQUENCE [LARGE SCALE GENOMIC DNA]</scope>
    <source>
        <strain evidence="3 4">LMG10982</strain>
    </source>
</reference>
<dbReference type="SUPFAM" id="SSF51735">
    <property type="entry name" value="NAD(P)-binding Rossmann-fold domains"/>
    <property type="match status" value="1"/>
</dbReference>